<dbReference type="EMBL" id="BCTB01000014">
    <property type="protein sequence ID" value="GAT15201.1"/>
    <property type="molecule type" value="Genomic_DNA"/>
</dbReference>
<protein>
    <submittedName>
        <fullName evidence="2">Uncharacterized protein</fullName>
    </submittedName>
</protein>
<reference evidence="3" key="2">
    <citation type="submission" date="2016-02" db="EMBL/GenBank/DDBJ databases">
        <title>Draft genome sequence of five rapidly growing Mycobacterium species.</title>
        <authorList>
            <person name="Katahira K."/>
            <person name="Gotou Y."/>
            <person name="Iida K."/>
            <person name="Ogura Y."/>
            <person name="Hayashi T."/>
        </authorList>
    </citation>
    <scope>NUCLEOTIDE SEQUENCE [LARGE SCALE GENOMIC DNA]</scope>
    <source>
        <strain evidence="3">JCM6362</strain>
    </source>
</reference>
<dbReference type="AlphaFoldDB" id="A0A124E8B5"/>
<evidence type="ECO:0000256" key="1">
    <source>
        <dbReference type="SAM" id="MobiDB-lite"/>
    </source>
</evidence>
<evidence type="ECO:0000313" key="3">
    <source>
        <dbReference type="Proteomes" id="UP000069654"/>
    </source>
</evidence>
<comment type="caution">
    <text evidence="2">The sequence shown here is derived from an EMBL/GenBank/DDBJ whole genome shotgun (WGS) entry which is preliminary data.</text>
</comment>
<dbReference type="STRING" id="1797.RMCT_2171"/>
<evidence type="ECO:0000313" key="2">
    <source>
        <dbReference type="EMBL" id="GAT15201.1"/>
    </source>
</evidence>
<feature type="region of interest" description="Disordered" evidence="1">
    <location>
        <begin position="49"/>
        <end position="68"/>
    </location>
</feature>
<sequence>MSALQAIWNQPVGDMLGSSAIKPSLIRCCPAETHYLIFDKIVKTPEQPITALTDEQDTRAAGDPTCTG</sequence>
<organism evidence="2 3">
    <name type="scientific">Mycolicibacterium thermoresistibile</name>
    <name type="common">Mycobacterium thermoresistibile</name>
    <dbReference type="NCBI Taxonomy" id="1797"/>
    <lineage>
        <taxon>Bacteria</taxon>
        <taxon>Bacillati</taxon>
        <taxon>Actinomycetota</taxon>
        <taxon>Actinomycetes</taxon>
        <taxon>Mycobacteriales</taxon>
        <taxon>Mycobacteriaceae</taxon>
        <taxon>Mycolicibacterium</taxon>
    </lineage>
</organism>
<reference evidence="2 3" key="1">
    <citation type="journal article" date="2016" name="Genome Announc.">
        <title>Draft Genome Sequences of Five Rapidly Growing Mycobacterium Species, M. thermoresistibile, M. fortuitum subsp. acetamidolyticum, M. canariasense, M. brisbanense, and M. novocastrense.</title>
        <authorList>
            <person name="Katahira K."/>
            <person name="Ogura Y."/>
            <person name="Gotoh Y."/>
            <person name="Hayashi T."/>
        </authorList>
    </citation>
    <scope>NUCLEOTIDE SEQUENCE [LARGE SCALE GENOMIC DNA]</scope>
    <source>
        <strain evidence="2 3">JCM6362</strain>
    </source>
</reference>
<dbReference type="Proteomes" id="UP000069654">
    <property type="component" value="Unassembled WGS sequence"/>
</dbReference>
<proteinExistence type="predicted"/>
<accession>A0A124E8B5</accession>
<name>A0A124E8B5_MYCTH</name>
<gene>
    <name evidence="2" type="ORF">RMCT_2171</name>
</gene>